<sequence>MTPISQLRGLHQGDPLPLLVFNLAFKPLLCTILANNQLRDAPLHSVPVLHNNKQRPCFVPLGPPSSETTSLASIKVPSTSLSHEIPTADLFITEASSIAASQLLVTLFNGRLATLWYTASFWTCEEPHPP</sequence>
<accession>A0A367JHX5</accession>
<name>A0A367JHX5_RHIAZ</name>
<keyword evidence="2" id="KW-1185">Reference proteome</keyword>
<comment type="caution">
    <text evidence="1">The sequence shown here is derived from an EMBL/GenBank/DDBJ whole genome shotgun (WGS) entry which is preliminary data.</text>
</comment>
<gene>
    <name evidence="1" type="ORF">CU097_009271</name>
</gene>
<dbReference type="OrthoDB" id="2417874at2759"/>
<proteinExistence type="predicted"/>
<evidence type="ECO:0000313" key="2">
    <source>
        <dbReference type="Proteomes" id="UP000252139"/>
    </source>
</evidence>
<reference evidence="1 2" key="1">
    <citation type="journal article" date="2018" name="G3 (Bethesda)">
        <title>Phylogenetic and Phylogenomic Definition of Rhizopus Species.</title>
        <authorList>
            <person name="Gryganskyi A.P."/>
            <person name="Golan J."/>
            <person name="Dolatabadi S."/>
            <person name="Mondo S."/>
            <person name="Robb S."/>
            <person name="Idnurm A."/>
            <person name="Muszewska A."/>
            <person name="Steczkiewicz K."/>
            <person name="Masonjones S."/>
            <person name="Liao H.L."/>
            <person name="Gajdeczka M.T."/>
            <person name="Anike F."/>
            <person name="Vuek A."/>
            <person name="Anishchenko I.M."/>
            <person name="Voigt K."/>
            <person name="de Hoog G.S."/>
            <person name="Smith M.E."/>
            <person name="Heitman J."/>
            <person name="Vilgalys R."/>
            <person name="Stajich J.E."/>
        </authorList>
    </citation>
    <scope>NUCLEOTIDE SEQUENCE [LARGE SCALE GENOMIC DNA]</scope>
    <source>
        <strain evidence="1 2">CBS 357.93</strain>
    </source>
</reference>
<dbReference type="Proteomes" id="UP000252139">
    <property type="component" value="Unassembled WGS sequence"/>
</dbReference>
<dbReference type="AlphaFoldDB" id="A0A367JHX5"/>
<organism evidence="1 2">
    <name type="scientific">Rhizopus azygosporus</name>
    <name type="common">Rhizopus microsporus var. azygosporus</name>
    <dbReference type="NCBI Taxonomy" id="86630"/>
    <lineage>
        <taxon>Eukaryota</taxon>
        <taxon>Fungi</taxon>
        <taxon>Fungi incertae sedis</taxon>
        <taxon>Mucoromycota</taxon>
        <taxon>Mucoromycotina</taxon>
        <taxon>Mucoromycetes</taxon>
        <taxon>Mucorales</taxon>
        <taxon>Mucorineae</taxon>
        <taxon>Rhizopodaceae</taxon>
        <taxon>Rhizopus</taxon>
    </lineage>
</organism>
<protein>
    <submittedName>
        <fullName evidence="1">Uncharacterized protein</fullName>
    </submittedName>
</protein>
<dbReference type="EMBL" id="PJQL01001271">
    <property type="protein sequence ID" value="RCH89540.1"/>
    <property type="molecule type" value="Genomic_DNA"/>
</dbReference>
<evidence type="ECO:0000313" key="1">
    <source>
        <dbReference type="EMBL" id="RCH89540.1"/>
    </source>
</evidence>